<dbReference type="PANTHER" id="PTHR40661:SF3">
    <property type="entry name" value="FELS-1 PROPHAGE TRANSCRIPTIONAL REGULATOR"/>
    <property type="match status" value="1"/>
</dbReference>
<evidence type="ECO:0000313" key="5">
    <source>
        <dbReference type="EMBL" id="EPC71250.1"/>
    </source>
</evidence>
<keyword evidence="2" id="KW-0238">DNA-binding</keyword>
<keyword evidence="1" id="KW-0805">Transcription regulation</keyword>
<evidence type="ECO:0000256" key="2">
    <source>
        <dbReference type="ARBA" id="ARBA00023125"/>
    </source>
</evidence>
<sequence length="224" mass="25264">MKTNDEIIKTLNDLRNREGISISELARRVDMAKSSVSRYFNGTREFPLNYVDKFASALHTTPESLIGVSPVDPFKVKKLNVHSYPYIPADISAGILCNVDPLTSDDVETIQLPDSVMGRYAGDSSILMMHINGESMNQTIPDGSLIAVKQYNDIQDLKDGDIVVFADDGDYAVKYFYNDRQKQIVTFIPDSTDKRFSPIMYTYEDLEEENIKIIGRVVVYTVVL</sequence>
<dbReference type="Gene3D" id="1.10.260.40">
    <property type="entry name" value="lambda repressor-like DNA-binding domains"/>
    <property type="match status" value="1"/>
</dbReference>
<dbReference type="Gene3D" id="2.10.109.10">
    <property type="entry name" value="Umud Fragment, subunit A"/>
    <property type="match status" value="1"/>
</dbReference>
<keyword evidence="3" id="KW-0804">Transcription</keyword>
<reference evidence="5 6" key="1">
    <citation type="journal article" date="2013" name="PLoS ONE">
        <title>Lactobacillus paracasei comparative genomics: towards species pan-genome definition and exploitation of diversity.</title>
        <authorList>
            <person name="Smokvina T."/>
            <person name="Wels M."/>
            <person name="Polka J."/>
            <person name="Chervaux C."/>
            <person name="Brisse S."/>
            <person name="Boekhorst J."/>
            <person name="van Hylckama Vlieg J.E."/>
            <person name="Siezen R.J."/>
        </authorList>
    </citation>
    <scope>NUCLEOTIDE SEQUENCE [LARGE SCALE GENOMIC DNA]</scope>
    <source>
        <strain evidence="5 6">Lpp41</strain>
    </source>
</reference>
<dbReference type="PANTHER" id="PTHR40661">
    <property type="match status" value="1"/>
</dbReference>
<dbReference type="InterPro" id="IPR036286">
    <property type="entry name" value="LexA/Signal_pep-like_sf"/>
</dbReference>
<organism evidence="5 6">
    <name type="scientific">Lacticaseibacillus paracasei subsp. paracasei Lpp41</name>
    <dbReference type="NCBI Taxonomy" id="1256208"/>
    <lineage>
        <taxon>Bacteria</taxon>
        <taxon>Bacillati</taxon>
        <taxon>Bacillota</taxon>
        <taxon>Bacilli</taxon>
        <taxon>Lactobacillales</taxon>
        <taxon>Lactobacillaceae</taxon>
        <taxon>Lacticaseibacillus</taxon>
    </lineage>
</organism>
<dbReference type="InterPro" id="IPR039418">
    <property type="entry name" value="LexA-like"/>
</dbReference>
<dbReference type="AlphaFoldDB" id="A0A829H679"/>
<dbReference type="GO" id="GO:0003677">
    <property type="term" value="F:DNA binding"/>
    <property type="evidence" value="ECO:0007669"/>
    <property type="project" value="UniProtKB-KW"/>
</dbReference>
<comment type="caution">
    <text evidence="5">The sequence shown here is derived from an EMBL/GenBank/DDBJ whole genome shotgun (WGS) entry which is preliminary data.</text>
</comment>
<dbReference type="SMART" id="SM00530">
    <property type="entry name" value="HTH_XRE"/>
    <property type="match status" value="1"/>
</dbReference>
<evidence type="ECO:0000256" key="3">
    <source>
        <dbReference type="ARBA" id="ARBA00023163"/>
    </source>
</evidence>
<evidence type="ECO:0000256" key="1">
    <source>
        <dbReference type="ARBA" id="ARBA00023015"/>
    </source>
</evidence>
<dbReference type="SUPFAM" id="SSF51306">
    <property type="entry name" value="LexA/Signal peptidase"/>
    <property type="match status" value="1"/>
</dbReference>
<accession>A0A829H679</accession>
<protein>
    <submittedName>
        <fullName evidence="5">Phage-related Cro/CI family transcription regulator</fullName>
    </submittedName>
</protein>
<name>A0A829H679_LACPA</name>
<dbReference type="CDD" id="cd06529">
    <property type="entry name" value="S24_LexA-like"/>
    <property type="match status" value="1"/>
</dbReference>
<dbReference type="Proteomes" id="UP000014244">
    <property type="component" value="Unassembled WGS sequence"/>
</dbReference>
<evidence type="ECO:0000259" key="4">
    <source>
        <dbReference type="PROSITE" id="PS50943"/>
    </source>
</evidence>
<dbReference type="PROSITE" id="PS50943">
    <property type="entry name" value="HTH_CROC1"/>
    <property type="match status" value="1"/>
</dbReference>
<dbReference type="EMBL" id="ANKE01000588">
    <property type="protein sequence ID" value="EPC71250.1"/>
    <property type="molecule type" value="Genomic_DNA"/>
</dbReference>
<dbReference type="InterPro" id="IPR010982">
    <property type="entry name" value="Lambda_DNA-bd_dom_sf"/>
</dbReference>
<evidence type="ECO:0000313" key="6">
    <source>
        <dbReference type="Proteomes" id="UP000014244"/>
    </source>
</evidence>
<feature type="domain" description="HTH cro/C1-type" evidence="4">
    <location>
        <begin position="11"/>
        <end position="65"/>
    </location>
</feature>
<dbReference type="CDD" id="cd00093">
    <property type="entry name" value="HTH_XRE"/>
    <property type="match status" value="1"/>
</dbReference>
<dbReference type="Pfam" id="PF00717">
    <property type="entry name" value="Peptidase_S24"/>
    <property type="match status" value="1"/>
</dbReference>
<dbReference type="InterPro" id="IPR015927">
    <property type="entry name" value="Peptidase_S24_S26A/B/C"/>
</dbReference>
<proteinExistence type="predicted"/>
<dbReference type="SUPFAM" id="SSF47413">
    <property type="entry name" value="lambda repressor-like DNA-binding domains"/>
    <property type="match status" value="1"/>
</dbReference>
<dbReference type="InterPro" id="IPR001387">
    <property type="entry name" value="Cro/C1-type_HTH"/>
</dbReference>
<gene>
    <name evidence="5" type="ORF">Lpp41_12283</name>
</gene>
<dbReference type="Pfam" id="PF01381">
    <property type="entry name" value="HTH_3"/>
    <property type="match status" value="1"/>
</dbReference>